<dbReference type="Proteomes" id="UP000237105">
    <property type="component" value="Unassembled WGS sequence"/>
</dbReference>
<dbReference type="STRING" id="3476.A0A2P5DI59"/>
<sequence length="89" mass="10642">MESYLNENFGDVKPKNSSEEALQRWRKLCWLVKNRKRRFRFTANLSKRNEAEAIRRSNQEKFRVAVLVSQAALQFIHGKYMSKYRDSGE</sequence>
<dbReference type="InterPro" id="IPR024750">
    <property type="entry name" value="Ca_ATPase_N_dom"/>
</dbReference>
<organism evidence="2 3">
    <name type="scientific">Parasponia andersonii</name>
    <name type="common">Sponia andersonii</name>
    <dbReference type="NCBI Taxonomy" id="3476"/>
    <lineage>
        <taxon>Eukaryota</taxon>
        <taxon>Viridiplantae</taxon>
        <taxon>Streptophyta</taxon>
        <taxon>Embryophyta</taxon>
        <taxon>Tracheophyta</taxon>
        <taxon>Spermatophyta</taxon>
        <taxon>Magnoliopsida</taxon>
        <taxon>eudicotyledons</taxon>
        <taxon>Gunneridae</taxon>
        <taxon>Pentapetalae</taxon>
        <taxon>rosids</taxon>
        <taxon>fabids</taxon>
        <taxon>Rosales</taxon>
        <taxon>Cannabaceae</taxon>
        <taxon>Parasponia</taxon>
    </lineage>
</organism>
<name>A0A2P5DI59_PARAD</name>
<protein>
    <submittedName>
        <fullName evidence="2">Calcium-transporting P-type ATPase, N-terminal autoinhibitory domain containing protein</fullName>
    </submittedName>
</protein>
<evidence type="ECO:0000259" key="1">
    <source>
        <dbReference type="Pfam" id="PF12515"/>
    </source>
</evidence>
<dbReference type="FunFam" id="1.20.5.170:FF:000026">
    <property type="entry name" value="Calcium-transporting ATPase"/>
    <property type="match status" value="1"/>
</dbReference>
<reference evidence="3" key="1">
    <citation type="submission" date="2016-06" db="EMBL/GenBank/DDBJ databases">
        <title>Parallel loss of symbiosis genes in relatives of nitrogen-fixing non-legume Parasponia.</title>
        <authorList>
            <person name="Van Velzen R."/>
            <person name="Holmer R."/>
            <person name="Bu F."/>
            <person name="Rutten L."/>
            <person name="Van Zeijl A."/>
            <person name="Liu W."/>
            <person name="Santuari L."/>
            <person name="Cao Q."/>
            <person name="Sharma T."/>
            <person name="Shen D."/>
            <person name="Roswanjaya Y."/>
            <person name="Wardhani T."/>
            <person name="Kalhor M.S."/>
            <person name="Jansen J."/>
            <person name="Van den Hoogen J."/>
            <person name="Gungor B."/>
            <person name="Hartog M."/>
            <person name="Hontelez J."/>
            <person name="Verver J."/>
            <person name="Yang W.-C."/>
            <person name="Schijlen E."/>
            <person name="Repin R."/>
            <person name="Schilthuizen M."/>
            <person name="Schranz E."/>
            <person name="Heidstra R."/>
            <person name="Miyata K."/>
            <person name="Fedorova E."/>
            <person name="Kohlen W."/>
            <person name="Bisseling T."/>
            <person name="Smit S."/>
            <person name="Geurts R."/>
        </authorList>
    </citation>
    <scope>NUCLEOTIDE SEQUENCE [LARGE SCALE GENOMIC DNA]</scope>
    <source>
        <strain evidence="3">cv. WU1-14</strain>
    </source>
</reference>
<accession>A0A2P5DI59</accession>
<evidence type="ECO:0000313" key="3">
    <source>
        <dbReference type="Proteomes" id="UP000237105"/>
    </source>
</evidence>
<dbReference type="GO" id="GO:0005516">
    <property type="term" value="F:calmodulin binding"/>
    <property type="evidence" value="ECO:0007669"/>
    <property type="project" value="InterPro"/>
</dbReference>
<feature type="domain" description="Calcium-transporting P-type ATPase N-terminal autoinhibitory" evidence="1">
    <location>
        <begin position="5"/>
        <end position="50"/>
    </location>
</feature>
<dbReference type="Pfam" id="PF12515">
    <property type="entry name" value="CaATP_NAI"/>
    <property type="match status" value="1"/>
</dbReference>
<dbReference type="EMBL" id="JXTB01000036">
    <property type="protein sequence ID" value="PON72943.1"/>
    <property type="molecule type" value="Genomic_DNA"/>
</dbReference>
<proteinExistence type="predicted"/>
<dbReference type="OrthoDB" id="116380at2759"/>
<evidence type="ECO:0000313" key="2">
    <source>
        <dbReference type="EMBL" id="PON72943.1"/>
    </source>
</evidence>
<keyword evidence="3" id="KW-1185">Reference proteome</keyword>
<dbReference type="AlphaFoldDB" id="A0A2P5DI59"/>
<comment type="caution">
    <text evidence="2">The sequence shown here is derived from an EMBL/GenBank/DDBJ whole genome shotgun (WGS) entry which is preliminary data.</text>
</comment>
<gene>
    <name evidence="2" type="ORF">PanWU01x14_060930</name>
</gene>
<dbReference type="Gene3D" id="1.20.5.170">
    <property type="match status" value="1"/>
</dbReference>